<dbReference type="Gene3D" id="2.60.40.1120">
    <property type="entry name" value="Carboxypeptidase-like, regulatory domain"/>
    <property type="match status" value="1"/>
</dbReference>
<dbReference type="AlphaFoldDB" id="A0A501VXG3"/>
<dbReference type="InterPro" id="IPR023997">
    <property type="entry name" value="TonB-dep_OMP_SusC/RagA_CS"/>
</dbReference>
<name>A0A501VXG3_9BACT</name>
<dbReference type="EMBL" id="VFRQ01000013">
    <property type="protein sequence ID" value="TPE42413.1"/>
    <property type="molecule type" value="Genomic_DNA"/>
</dbReference>
<feature type="domain" description="TonB-dependent receptor plug" evidence="9">
    <location>
        <begin position="116"/>
        <end position="219"/>
    </location>
</feature>
<evidence type="ECO:0000256" key="5">
    <source>
        <dbReference type="ARBA" id="ARBA00023136"/>
    </source>
</evidence>
<evidence type="ECO:0000256" key="7">
    <source>
        <dbReference type="PROSITE-ProRule" id="PRU01360"/>
    </source>
</evidence>
<protein>
    <submittedName>
        <fullName evidence="10">SusC/RagA family TonB-linked outer membrane protein</fullName>
    </submittedName>
</protein>
<dbReference type="InterPro" id="IPR036942">
    <property type="entry name" value="Beta-barrel_TonB_sf"/>
</dbReference>
<keyword evidence="6 7" id="KW-0998">Cell outer membrane</keyword>
<dbReference type="OrthoDB" id="9768177at2"/>
<dbReference type="InterPro" id="IPR008969">
    <property type="entry name" value="CarboxyPept-like_regulatory"/>
</dbReference>
<dbReference type="Pfam" id="PF13715">
    <property type="entry name" value="CarbopepD_reg_2"/>
    <property type="match status" value="1"/>
</dbReference>
<dbReference type="InterPro" id="IPR012910">
    <property type="entry name" value="Plug_dom"/>
</dbReference>
<dbReference type="GO" id="GO:0009279">
    <property type="term" value="C:cell outer membrane"/>
    <property type="evidence" value="ECO:0007669"/>
    <property type="project" value="UniProtKB-SubCell"/>
</dbReference>
<keyword evidence="4 7" id="KW-0812">Transmembrane</keyword>
<dbReference type="SUPFAM" id="SSF56935">
    <property type="entry name" value="Porins"/>
    <property type="match status" value="1"/>
</dbReference>
<dbReference type="PROSITE" id="PS52016">
    <property type="entry name" value="TONB_DEPENDENT_REC_3"/>
    <property type="match status" value="1"/>
</dbReference>
<evidence type="ECO:0000313" key="11">
    <source>
        <dbReference type="Proteomes" id="UP000316727"/>
    </source>
</evidence>
<dbReference type="NCBIfam" id="TIGR04057">
    <property type="entry name" value="SusC_RagA_signa"/>
    <property type="match status" value="1"/>
</dbReference>
<dbReference type="SUPFAM" id="SSF49464">
    <property type="entry name" value="Carboxypeptidase regulatory domain-like"/>
    <property type="match status" value="1"/>
</dbReference>
<evidence type="ECO:0000259" key="9">
    <source>
        <dbReference type="Pfam" id="PF07715"/>
    </source>
</evidence>
<dbReference type="InterPro" id="IPR037066">
    <property type="entry name" value="Plug_dom_sf"/>
</dbReference>
<dbReference type="InterPro" id="IPR039426">
    <property type="entry name" value="TonB-dep_rcpt-like"/>
</dbReference>
<dbReference type="RefSeq" id="WP_140623480.1">
    <property type="nucleotide sequence ID" value="NZ_VFRQ01000013.1"/>
</dbReference>
<sequence>MKKLLLFLTLFCLAWPAAAQHTVRGTVVSVTDNTPLPGATVRVKDTAMAVRTDEEGAFELPVPEGAMLVVSYLGFMPQEVPLQLPLNRPLRIALAEDSQHLQEVEISTGYQRLPRERATGSFSYVDAQTLQEQAGTDVLSRLEAVASGVTVDQSTGLTGRLMIRGLSTIQGPREPLIVVDNFPYEGDIANINPNDVESITILKDAAAASIWGTRAGNGVVVITTKKGRYNQPLSADLTANLTLTGKPNLDYLQFMAASDFIDVELFLYEKGYYASKLRPTSRTVVSPVVELLDRRDKGQLTAAEAEAQLNALRQVDIRDEYARRFYQRGTRQQYALQLKSGSEVLAWNLSAGYDRNLDPLAAGYNRLNLRLHNSLRPTRQLTLTTSALYTESRSTGGRPSFGTTGKSGKYVLPYTRLADAAGNPLSVVNDYRQAYLDTVGGGKLLDWNYYPLTDDRHTKRSSGVQDLTANLGLTYALPQGLSADLRYQYERQQTNGELLYGKDSYFARNLINTFSQLDPSTGSLTRPIPTGGIQDFASILLTSHNVRGQLNFDKAWGGHSLTAMAGGELRHARNTDFRQRRFGFDPDILTFGQVDLTTPYPNLITNRAAYIPDNSGVSEGLSRFASHYANAAYTYRQRYTLSASARRDASNLFGLRTNDLWNPLWSVGLSWELSGENFYTLAFLPYLKLRSTYGYSGNTNPAMTAVTTMDYVFTSPYTQSPYARFSTYANSELRWETVGMWNLGLDFASKGDRLRGSLEYYQKRGHDLFGTAPMDYTAGVGEQVIKNVAAMRGRGLDLVLRTRNLAGAFSWTTDLNASHYRDEISDYFLSSRQGSRFVTSNLRVSGITGKPVYAVYSYRWAGLDPATGDPRGYVDGEPSSDYTALTGPETQVEDLAYHGSALPTFFGSLGNTFSWKGFSLTARLSWKLGYYFRATSLNYSTLFSNWGGHADFAKRWQQPGDEAHTQVPSLVYPNNSRRDTFYSGSEVLVEKGDHVRVQYLNLAYQLPARPQGRLKSLQLQLNLSNPGLLWRANDRGLDPDAYGLNALPTPPALSLGLKASL</sequence>
<evidence type="ECO:0000256" key="4">
    <source>
        <dbReference type="ARBA" id="ARBA00022692"/>
    </source>
</evidence>
<evidence type="ECO:0000256" key="2">
    <source>
        <dbReference type="ARBA" id="ARBA00022448"/>
    </source>
</evidence>
<dbReference type="InterPro" id="IPR023996">
    <property type="entry name" value="TonB-dep_OMP_SusC/RagA"/>
</dbReference>
<keyword evidence="5 7" id="KW-0472">Membrane</keyword>
<keyword evidence="8" id="KW-0732">Signal</keyword>
<dbReference type="Gene3D" id="2.170.130.10">
    <property type="entry name" value="TonB-dependent receptor, plug domain"/>
    <property type="match status" value="1"/>
</dbReference>
<keyword evidence="2 7" id="KW-0813">Transport</keyword>
<feature type="chain" id="PRO_5021304497" evidence="8">
    <location>
        <begin position="20"/>
        <end position="1061"/>
    </location>
</feature>
<reference evidence="10 11" key="1">
    <citation type="submission" date="2019-06" db="EMBL/GenBank/DDBJ databases">
        <title>A novel bacterium of genus Pontibacter, isolated from marine sediment.</title>
        <authorList>
            <person name="Huang H."/>
            <person name="Mo K."/>
            <person name="Hu Y."/>
        </authorList>
    </citation>
    <scope>NUCLEOTIDE SEQUENCE [LARGE SCALE GENOMIC DNA]</scope>
    <source>
        <strain evidence="10 11">HB172049</strain>
    </source>
</reference>
<dbReference type="Proteomes" id="UP000316727">
    <property type="component" value="Unassembled WGS sequence"/>
</dbReference>
<evidence type="ECO:0000313" key="10">
    <source>
        <dbReference type="EMBL" id="TPE42413.1"/>
    </source>
</evidence>
<evidence type="ECO:0000256" key="1">
    <source>
        <dbReference type="ARBA" id="ARBA00004571"/>
    </source>
</evidence>
<comment type="subcellular location">
    <subcellularLocation>
        <location evidence="1 7">Cell outer membrane</location>
        <topology evidence="1 7">Multi-pass membrane protein</topology>
    </subcellularLocation>
</comment>
<dbReference type="Pfam" id="PF07715">
    <property type="entry name" value="Plug"/>
    <property type="match status" value="1"/>
</dbReference>
<evidence type="ECO:0000256" key="8">
    <source>
        <dbReference type="SAM" id="SignalP"/>
    </source>
</evidence>
<feature type="signal peptide" evidence="8">
    <location>
        <begin position="1"/>
        <end position="19"/>
    </location>
</feature>
<dbReference type="NCBIfam" id="TIGR04056">
    <property type="entry name" value="OMP_RagA_SusC"/>
    <property type="match status" value="1"/>
</dbReference>
<comment type="caution">
    <text evidence="10">The sequence shown here is derived from an EMBL/GenBank/DDBJ whole genome shotgun (WGS) entry which is preliminary data.</text>
</comment>
<evidence type="ECO:0000256" key="3">
    <source>
        <dbReference type="ARBA" id="ARBA00022452"/>
    </source>
</evidence>
<comment type="similarity">
    <text evidence="7">Belongs to the TonB-dependent receptor family.</text>
</comment>
<dbReference type="Gene3D" id="2.40.170.20">
    <property type="entry name" value="TonB-dependent receptor, beta-barrel domain"/>
    <property type="match status" value="1"/>
</dbReference>
<organism evidence="10 11">
    <name type="scientific">Pontibacter mangrovi</name>
    <dbReference type="NCBI Taxonomy" id="2589816"/>
    <lineage>
        <taxon>Bacteria</taxon>
        <taxon>Pseudomonadati</taxon>
        <taxon>Bacteroidota</taxon>
        <taxon>Cytophagia</taxon>
        <taxon>Cytophagales</taxon>
        <taxon>Hymenobacteraceae</taxon>
        <taxon>Pontibacter</taxon>
    </lineage>
</organism>
<accession>A0A501VXG3</accession>
<evidence type="ECO:0000256" key="6">
    <source>
        <dbReference type="ARBA" id="ARBA00023237"/>
    </source>
</evidence>
<gene>
    <name evidence="10" type="ORF">FJM65_18500</name>
</gene>
<proteinExistence type="inferred from homology"/>
<keyword evidence="3 7" id="KW-1134">Transmembrane beta strand</keyword>
<keyword evidence="11" id="KW-1185">Reference proteome</keyword>